<dbReference type="RefSeq" id="WP_183073498.1">
    <property type="nucleotide sequence ID" value="NZ_UIHC01000026.1"/>
</dbReference>
<dbReference type="Pfam" id="PF06055">
    <property type="entry name" value="ExoD"/>
    <property type="match status" value="1"/>
</dbReference>
<evidence type="ECO:0000313" key="2">
    <source>
        <dbReference type="EMBL" id="SUZ32697.1"/>
    </source>
</evidence>
<dbReference type="AlphaFoldDB" id="A0A3B0MNU1"/>
<evidence type="ECO:0000256" key="1">
    <source>
        <dbReference type="SAM" id="Phobius"/>
    </source>
</evidence>
<protein>
    <recommendedName>
        <fullName evidence="4">Exopolysaccharide synthesis, ExoD</fullName>
    </recommendedName>
</protein>
<evidence type="ECO:0008006" key="4">
    <source>
        <dbReference type="Google" id="ProtNLM"/>
    </source>
</evidence>
<name>A0A3B0MNU1_9RHOB</name>
<sequence length="212" mass="23611">MPFDRGPIGAKLKYKRGNLHRLVKHVAEAGSTDGVTLRNIVDTLGPRSFGPMLLVPALAIVSPASAIPTVPTMLCIAIGLIAMQIVLKHDKVWLPEFLLRKRLSARRFDQSLRFLRKLAYWLDPFINERLTVLTDRPGNYPALLICCIMPLFMPLIELMPFVTSFVACALALFAAGLLFRDGVLMLAGYMVAATGAFFVYRISGEIFQWLFA</sequence>
<keyword evidence="1" id="KW-0472">Membrane</keyword>
<feature type="transmembrane region" description="Helical" evidence="1">
    <location>
        <begin position="162"/>
        <end position="179"/>
    </location>
</feature>
<feature type="transmembrane region" description="Helical" evidence="1">
    <location>
        <begin position="186"/>
        <end position="203"/>
    </location>
</feature>
<dbReference type="Proteomes" id="UP000272908">
    <property type="component" value="Unassembled WGS sequence"/>
</dbReference>
<dbReference type="EMBL" id="UIHC01000026">
    <property type="protein sequence ID" value="SUZ32697.1"/>
    <property type="molecule type" value="Genomic_DNA"/>
</dbReference>
<keyword evidence="3" id="KW-1185">Reference proteome</keyword>
<accession>A0A3B0MNU1</accession>
<dbReference type="PANTHER" id="PTHR41795">
    <property type="entry name" value="EXOPOLYSACCHARIDE SYNTHESIS PROTEIN"/>
    <property type="match status" value="1"/>
</dbReference>
<gene>
    <name evidence="2" type="ORF">ROE7235_02459</name>
</gene>
<dbReference type="InterPro" id="IPR010331">
    <property type="entry name" value="ExoD"/>
</dbReference>
<evidence type="ECO:0000313" key="3">
    <source>
        <dbReference type="Proteomes" id="UP000272908"/>
    </source>
</evidence>
<keyword evidence="1" id="KW-1133">Transmembrane helix</keyword>
<organism evidence="2 3">
    <name type="scientific">Roseinatronobacter ekhonensis</name>
    <dbReference type="NCBI Taxonomy" id="254356"/>
    <lineage>
        <taxon>Bacteria</taxon>
        <taxon>Pseudomonadati</taxon>
        <taxon>Pseudomonadota</taxon>
        <taxon>Alphaproteobacteria</taxon>
        <taxon>Rhodobacterales</taxon>
        <taxon>Paracoccaceae</taxon>
        <taxon>Roseinatronobacter</taxon>
    </lineage>
</organism>
<keyword evidence="1" id="KW-0812">Transmembrane</keyword>
<proteinExistence type="predicted"/>
<reference evidence="3" key="1">
    <citation type="submission" date="2018-08" db="EMBL/GenBank/DDBJ databases">
        <authorList>
            <person name="Rodrigo-Torres L."/>
            <person name="Arahal R. D."/>
            <person name="Lucena T."/>
        </authorList>
    </citation>
    <scope>NUCLEOTIDE SEQUENCE [LARGE SCALE GENOMIC DNA]</scope>
    <source>
        <strain evidence="3">CECT 7235</strain>
    </source>
</reference>
<dbReference type="PANTHER" id="PTHR41795:SF1">
    <property type="entry name" value="EXOPOLYSACCHARIDE SYNTHESIS PROTEIN"/>
    <property type="match status" value="1"/>
</dbReference>
<dbReference type="PIRSF" id="PIRSF033239">
    <property type="entry name" value="ExoD"/>
    <property type="match status" value="1"/>
</dbReference>
<feature type="transmembrane region" description="Helical" evidence="1">
    <location>
        <begin position="53"/>
        <end position="81"/>
    </location>
</feature>